<evidence type="ECO:0000313" key="2">
    <source>
        <dbReference type="EMBL" id="NEV66727.1"/>
    </source>
</evidence>
<proteinExistence type="inferred from homology"/>
<name>A0A0C1Y1D9_9CYAN</name>
<dbReference type="InterPro" id="IPR025659">
    <property type="entry name" value="Tubby-like_C"/>
</dbReference>
<dbReference type="SUPFAM" id="SSF54518">
    <property type="entry name" value="Tubby C-terminal domain-like"/>
    <property type="match status" value="1"/>
</dbReference>
<organism evidence="2">
    <name type="scientific">Lyngbya confervoides BDU141951</name>
    <dbReference type="NCBI Taxonomy" id="1574623"/>
    <lineage>
        <taxon>Bacteria</taxon>
        <taxon>Bacillati</taxon>
        <taxon>Cyanobacteriota</taxon>
        <taxon>Cyanophyceae</taxon>
        <taxon>Oscillatoriophycideae</taxon>
        <taxon>Oscillatoriales</taxon>
        <taxon>Microcoleaceae</taxon>
        <taxon>Lyngbya</taxon>
    </lineage>
</organism>
<reference evidence="2" key="2">
    <citation type="journal article" date="2015" name="Genome Announc.">
        <title>Draft Genome Sequence of Filamentous Marine Cyanobacterium Lyngbya confervoides Strain BDU141951.</title>
        <authorList>
            <person name="Chandrababunaidu M.M."/>
            <person name="Sen D."/>
            <person name="Tripathy S."/>
        </authorList>
    </citation>
    <scope>NUCLEOTIDE SEQUENCE</scope>
    <source>
        <strain evidence="2">BDU141951</strain>
    </source>
</reference>
<reference evidence="2" key="3">
    <citation type="submission" date="2020-02" db="EMBL/GenBank/DDBJ databases">
        <authorList>
            <person name="Sarangi A.N."/>
            <person name="Ghosh S."/>
            <person name="Mukherjee M."/>
            <person name="Tripathy S."/>
        </authorList>
    </citation>
    <scope>NUCLEOTIDE SEQUENCE</scope>
    <source>
        <strain evidence="2">BDU141951</strain>
    </source>
</reference>
<protein>
    <submittedName>
        <fullName evidence="2">Uncharacterized protein</fullName>
    </submittedName>
</protein>
<dbReference type="InterPro" id="IPR007612">
    <property type="entry name" value="LOR"/>
</dbReference>
<reference evidence="2" key="1">
    <citation type="submission" date="2014-11" db="EMBL/GenBank/DDBJ databases">
        <authorList>
            <person name="Malar M.C."/>
            <person name="Sen D."/>
            <person name="Tripathy S."/>
        </authorList>
    </citation>
    <scope>NUCLEOTIDE SEQUENCE</scope>
    <source>
        <strain evidence="2">BDU141951</strain>
    </source>
</reference>
<dbReference type="InterPro" id="IPR038595">
    <property type="entry name" value="LOR_sf"/>
</dbReference>
<gene>
    <name evidence="2" type="ORF">QQ91_006320</name>
</gene>
<dbReference type="EMBL" id="JTHE02000003">
    <property type="protein sequence ID" value="NEV66727.1"/>
    <property type="molecule type" value="Genomic_DNA"/>
</dbReference>
<sequence>MKIKQLATALGVAALTCAVGTMAQAGNALVPIREPLAAEPTVAQARVEPVRYRMTDRWLSLTDSYIIRDADGEPVFTINGRLISLNGQMVFRDVEGRELARIQNKIFDIIDTIQITRDREVVAEVRPAIISPLRQSYIIDVPGVGQGVARGDFVNHEYEIRGRDSDRILATVTRRFLSVSNAYDIEIMPLRRDQRIEDDVLFIATAAAIDLLESTDAPTESPVAEPPPVESPDNTFRDPLVVNCLGTVAGSNIDFSTLYSPEGGFARINFGRDGATTATAELTFDGRNAENQMVWRGAVNGMADVTLTHLSDQMIQVGDRVAVLYDGQEGLGTCQEYQP</sequence>
<dbReference type="Pfam" id="PF04525">
    <property type="entry name" value="LOR"/>
    <property type="match status" value="1"/>
</dbReference>
<evidence type="ECO:0000256" key="1">
    <source>
        <dbReference type="ARBA" id="ARBA00005437"/>
    </source>
</evidence>
<dbReference type="Gene3D" id="2.40.160.200">
    <property type="entry name" value="LURP1-related"/>
    <property type="match status" value="1"/>
</dbReference>
<dbReference type="AlphaFoldDB" id="A0A0C1Y1D9"/>
<comment type="similarity">
    <text evidence="1">Belongs to the LOR family.</text>
</comment>
<comment type="caution">
    <text evidence="2">The sequence shown here is derived from an EMBL/GenBank/DDBJ whole genome shotgun (WGS) entry which is preliminary data.</text>
</comment>
<accession>A0A0C1Y1D9</accession>